<name>A0A8E3VX87_SPOEX</name>
<keyword evidence="10 16" id="KW-0560">Oxidoreductase</keyword>
<dbReference type="PRINTS" id="PR00385">
    <property type="entry name" value="P450"/>
</dbReference>
<dbReference type="EC" id="1.14.14.1" evidence="5"/>
<evidence type="ECO:0000256" key="1">
    <source>
        <dbReference type="ARBA" id="ARBA00001971"/>
    </source>
</evidence>
<comment type="similarity">
    <text evidence="4 16">Belongs to the cytochrome P450 family.</text>
</comment>
<protein>
    <recommendedName>
        <fullName evidence="5">unspecific monooxygenase</fullName>
        <ecNumber evidence="5">1.14.14.1</ecNumber>
    </recommendedName>
</protein>
<evidence type="ECO:0000256" key="14">
    <source>
        <dbReference type="ARBA" id="ARBA00047827"/>
    </source>
</evidence>
<dbReference type="FunFam" id="1.10.630.10:FF:000042">
    <property type="entry name" value="Cytochrome P450"/>
    <property type="match status" value="1"/>
</dbReference>
<evidence type="ECO:0000256" key="5">
    <source>
        <dbReference type="ARBA" id="ARBA00012109"/>
    </source>
</evidence>
<dbReference type="SUPFAM" id="SSF48264">
    <property type="entry name" value="Cytochrome P450"/>
    <property type="match status" value="1"/>
</dbReference>
<evidence type="ECO:0000256" key="11">
    <source>
        <dbReference type="ARBA" id="ARBA00023004"/>
    </source>
</evidence>
<keyword evidence="13" id="KW-0472">Membrane</keyword>
<evidence type="ECO:0000313" key="17">
    <source>
        <dbReference type="EMBL" id="QIC54195.1"/>
    </source>
</evidence>
<evidence type="ECO:0000256" key="16">
    <source>
        <dbReference type="RuleBase" id="RU000461"/>
    </source>
</evidence>
<dbReference type="CDD" id="cd11056">
    <property type="entry name" value="CYP6-like"/>
    <property type="match status" value="1"/>
</dbReference>
<accession>A0A8E3VX87</accession>
<sequence>MGRLDRSDTTASQKTAVKQPQRCVSPLLTAYHFYNNWKIDNYFKERDVKYLPGVPFFGNVFYSTFLFRHFLDDLQIVYDAYPDEKYVGFVENSAPVLIIRDPELIKAITIKDFDHFTDHKDFFSPDSEPLFAGSLLMMKGEKWRQMRTTLSPAFTGSKMKMMLPLIVESADNIVEYLYDHQSEDIDVDDLMRRYTSDVIATAAFGLKVNSLKDRDNEFYKIGSSLFDFTFTQRLLVFSTFLPFITKKFGSRLFPDATYQFFRNIVSSTLEYRKREKVERPDMIQLLLETPREWTPDELTGQVFIFFAAGFETSASGLAMTIHELALHPDIQERLYQESSQFKNDTELTFDKLSQLKYMECVINETLRKWSPAIFMDRTCVKTYELPPPREGGKPNIVKPGDYVYNMVNCLHMDPKYFPEPEVFNPDRFSDENKHNIQPCTFAPFGGGPRICIGVRFAMMEIKVLLHHIILNFKIVKTKKTLNPIKLQPHVFNIRALNGTWVKFEKRQ</sequence>
<dbReference type="InterPro" id="IPR001128">
    <property type="entry name" value="Cyt_P450"/>
</dbReference>
<dbReference type="Pfam" id="PF00067">
    <property type="entry name" value="p450"/>
    <property type="match status" value="1"/>
</dbReference>
<evidence type="ECO:0000256" key="3">
    <source>
        <dbReference type="ARBA" id="ARBA00004406"/>
    </source>
</evidence>
<gene>
    <name evidence="17" type="primary">CYP9G17</name>
</gene>
<evidence type="ECO:0000256" key="7">
    <source>
        <dbReference type="ARBA" id="ARBA00022723"/>
    </source>
</evidence>
<reference evidence="17" key="1">
    <citation type="submission" date="2019-07" db="EMBL/GenBank/DDBJ databases">
        <authorList>
            <person name="Zhang X."/>
            <person name="Bai X."/>
            <person name="Zhang C."/>
            <person name="Guo M."/>
            <person name="Cao Y."/>
            <person name="Wu Y."/>
        </authorList>
    </citation>
    <scope>NUCLEOTIDE SEQUENCE</scope>
    <source>
        <strain evidence="17">WH-S</strain>
    </source>
</reference>
<evidence type="ECO:0000256" key="15">
    <source>
        <dbReference type="PIRSR" id="PIRSR602401-1"/>
    </source>
</evidence>
<dbReference type="InterPro" id="IPR050476">
    <property type="entry name" value="Insect_CytP450_Detox"/>
</dbReference>
<feature type="binding site" description="axial binding residue" evidence="15">
    <location>
        <position position="451"/>
    </location>
    <ligand>
        <name>heme</name>
        <dbReference type="ChEBI" id="CHEBI:30413"/>
    </ligand>
    <ligandPart>
        <name>Fe</name>
        <dbReference type="ChEBI" id="CHEBI:18248"/>
    </ligandPart>
</feature>
<keyword evidence="9" id="KW-0492">Microsome</keyword>
<dbReference type="GO" id="GO:0016712">
    <property type="term" value="F:oxidoreductase activity, acting on paired donors, with incorporation or reduction of molecular oxygen, reduced flavin or flavoprotein as one donor, and incorporation of one atom of oxygen"/>
    <property type="evidence" value="ECO:0007669"/>
    <property type="project" value="UniProtKB-EC"/>
</dbReference>
<dbReference type="AlphaFoldDB" id="A0A8E3VX87"/>
<evidence type="ECO:0000256" key="9">
    <source>
        <dbReference type="ARBA" id="ARBA00022848"/>
    </source>
</evidence>
<evidence type="ECO:0000256" key="2">
    <source>
        <dbReference type="ARBA" id="ARBA00004174"/>
    </source>
</evidence>
<evidence type="ECO:0000256" key="4">
    <source>
        <dbReference type="ARBA" id="ARBA00010617"/>
    </source>
</evidence>
<dbReference type="InterPro" id="IPR036396">
    <property type="entry name" value="Cyt_P450_sf"/>
</dbReference>
<keyword evidence="7 15" id="KW-0479">Metal-binding</keyword>
<keyword evidence="6 15" id="KW-0349">Heme</keyword>
<comment type="subcellular location">
    <subcellularLocation>
        <location evidence="3">Endoplasmic reticulum membrane</location>
        <topology evidence="3">Peripheral membrane protein</topology>
    </subcellularLocation>
    <subcellularLocation>
        <location evidence="2">Microsome membrane</location>
        <topology evidence="2">Peripheral membrane protein</topology>
    </subcellularLocation>
</comment>
<keyword evidence="12 16" id="KW-0503">Monooxygenase</keyword>
<dbReference type="GO" id="GO:0020037">
    <property type="term" value="F:heme binding"/>
    <property type="evidence" value="ECO:0007669"/>
    <property type="project" value="InterPro"/>
</dbReference>
<evidence type="ECO:0000256" key="8">
    <source>
        <dbReference type="ARBA" id="ARBA00022824"/>
    </source>
</evidence>
<dbReference type="GO" id="GO:0005789">
    <property type="term" value="C:endoplasmic reticulum membrane"/>
    <property type="evidence" value="ECO:0007669"/>
    <property type="project" value="UniProtKB-SubCell"/>
</dbReference>
<comment type="cofactor">
    <cofactor evidence="1 15">
        <name>heme</name>
        <dbReference type="ChEBI" id="CHEBI:30413"/>
    </cofactor>
</comment>
<dbReference type="GO" id="GO:0005506">
    <property type="term" value="F:iron ion binding"/>
    <property type="evidence" value="ECO:0007669"/>
    <property type="project" value="InterPro"/>
</dbReference>
<organism evidence="17">
    <name type="scientific">Spodoptera exigua</name>
    <name type="common">Beet armyworm</name>
    <name type="synonym">Noctua fulgens</name>
    <dbReference type="NCBI Taxonomy" id="7107"/>
    <lineage>
        <taxon>Eukaryota</taxon>
        <taxon>Metazoa</taxon>
        <taxon>Ecdysozoa</taxon>
        <taxon>Arthropoda</taxon>
        <taxon>Hexapoda</taxon>
        <taxon>Insecta</taxon>
        <taxon>Pterygota</taxon>
        <taxon>Neoptera</taxon>
        <taxon>Endopterygota</taxon>
        <taxon>Lepidoptera</taxon>
        <taxon>Glossata</taxon>
        <taxon>Ditrysia</taxon>
        <taxon>Noctuoidea</taxon>
        <taxon>Noctuidae</taxon>
        <taxon>Amphipyrinae</taxon>
        <taxon>Spodoptera</taxon>
    </lineage>
</organism>
<dbReference type="PRINTS" id="PR00463">
    <property type="entry name" value="EP450I"/>
</dbReference>
<evidence type="ECO:0000256" key="13">
    <source>
        <dbReference type="ARBA" id="ARBA00023136"/>
    </source>
</evidence>
<evidence type="ECO:0000256" key="6">
    <source>
        <dbReference type="ARBA" id="ARBA00022617"/>
    </source>
</evidence>
<dbReference type="PANTHER" id="PTHR24292">
    <property type="entry name" value="CYTOCHROME P450"/>
    <property type="match status" value="1"/>
</dbReference>
<dbReference type="InterPro" id="IPR002401">
    <property type="entry name" value="Cyt_P450_E_grp-I"/>
</dbReference>
<dbReference type="EMBL" id="MN179469">
    <property type="protein sequence ID" value="QIC54195.1"/>
    <property type="molecule type" value="mRNA"/>
</dbReference>
<comment type="catalytic activity">
    <reaction evidence="14">
        <text>an organic molecule + reduced [NADPH--hemoprotein reductase] + O2 = an alcohol + oxidized [NADPH--hemoprotein reductase] + H2O + H(+)</text>
        <dbReference type="Rhea" id="RHEA:17149"/>
        <dbReference type="Rhea" id="RHEA-COMP:11964"/>
        <dbReference type="Rhea" id="RHEA-COMP:11965"/>
        <dbReference type="ChEBI" id="CHEBI:15377"/>
        <dbReference type="ChEBI" id="CHEBI:15378"/>
        <dbReference type="ChEBI" id="CHEBI:15379"/>
        <dbReference type="ChEBI" id="CHEBI:30879"/>
        <dbReference type="ChEBI" id="CHEBI:57618"/>
        <dbReference type="ChEBI" id="CHEBI:58210"/>
        <dbReference type="ChEBI" id="CHEBI:142491"/>
        <dbReference type="EC" id="1.14.14.1"/>
    </reaction>
</comment>
<proteinExistence type="evidence at transcript level"/>
<dbReference type="PANTHER" id="PTHR24292:SF54">
    <property type="entry name" value="CYP9F3-RELATED"/>
    <property type="match status" value="1"/>
</dbReference>
<evidence type="ECO:0000256" key="10">
    <source>
        <dbReference type="ARBA" id="ARBA00023002"/>
    </source>
</evidence>
<dbReference type="PROSITE" id="PS00086">
    <property type="entry name" value="CYTOCHROME_P450"/>
    <property type="match status" value="1"/>
</dbReference>
<dbReference type="Gene3D" id="1.10.630.10">
    <property type="entry name" value="Cytochrome P450"/>
    <property type="match status" value="1"/>
</dbReference>
<keyword evidence="8" id="KW-0256">Endoplasmic reticulum</keyword>
<keyword evidence="11 15" id="KW-0408">Iron</keyword>
<evidence type="ECO:0000256" key="12">
    <source>
        <dbReference type="ARBA" id="ARBA00023033"/>
    </source>
</evidence>
<dbReference type="InterPro" id="IPR017972">
    <property type="entry name" value="Cyt_P450_CS"/>
</dbReference>